<evidence type="ECO:0000313" key="17">
    <source>
        <dbReference type="EMBL" id="OAA74186.1"/>
    </source>
</evidence>
<dbReference type="InterPro" id="IPR015366">
    <property type="entry name" value="S53_propep"/>
</dbReference>
<feature type="binding site" evidence="15">
    <location>
        <position position="555"/>
    </location>
    <ligand>
        <name>Ca(2+)</name>
        <dbReference type="ChEBI" id="CHEBI:29108"/>
    </ligand>
</feature>
<evidence type="ECO:0000256" key="15">
    <source>
        <dbReference type="PROSITE-ProRule" id="PRU01032"/>
    </source>
</evidence>
<feature type="binding site" evidence="15">
    <location>
        <position position="554"/>
    </location>
    <ligand>
        <name>Ca(2+)</name>
        <dbReference type="ChEBI" id="CHEBI:29108"/>
    </ligand>
</feature>
<evidence type="ECO:0000256" key="4">
    <source>
        <dbReference type="ARBA" id="ARBA00012462"/>
    </source>
</evidence>
<dbReference type="SUPFAM" id="SSF52743">
    <property type="entry name" value="Subtilisin-like"/>
    <property type="match status" value="1"/>
</dbReference>
<gene>
    <name evidence="17" type="ORF">ISF_01087</name>
</gene>
<evidence type="ECO:0000256" key="5">
    <source>
        <dbReference type="ARBA" id="ARBA00022525"/>
    </source>
</evidence>
<dbReference type="PANTHER" id="PTHR14218:SF39">
    <property type="entry name" value="PEPTIDASE S53 DOMAIN-CONTAINING PROTEIN"/>
    <property type="match status" value="1"/>
</dbReference>
<dbReference type="InterPro" id="IPR000209">
    <property type="entry name" value="Peptidase_S8/S53_dom"/>
</dbReference>
<keyword evidence="12" id="KW-0843">Virulence</keyword>
<evidence type="ECO:0000256" key="11">
    <source>
        <dbReference type="ARBA" id="ARBA00022837"/>
    </source>
</evidence>
<organism evidence="17 18">
    <name type="scientific">Cordyceps fumosorosea (strain ARSEF 2679)</name>
    <name type="common">Isaria fumosorosea</name>
    <dbReference type="NCBI Taxonomy" id="1081104"/>
    <lineage>
        <taxon>Eukaryota</taxon>
        <taxon>Fungi</taxon>
        <taxon>Dikarya</taxon>
        <taxon>Ascomycota</taxon>
        <taxon>Pezizomycotina</taxon>
        <taxon>Sordariomycetes</taxon>
        <taxon>Hypocreomycetidae</taxon>
        <taxon>Hypocreales</taxon>
        <taxon>Cordycipitaceae</taxon>
        <taxon>Cordyceps</taxon>
    </lineage>
</organism>
<feature type="active site" description="Charge relay system" evidence="15">
    <location>
        <position position="291"/>
    </location>
</feature>
<keyword evidence="8" id="KW-0732">Signal</keyword>
<dbReference type="SMART" id="SM00944">
    <property type="entry name" value="Pro-kuma_activ"/>
    <property type="match status" value="1"/>
</dbReference>
<feature type="binding site" evidence="15">
    <location>
        <position position="575"/>
    </location>
    <ligand>
        <name>Ca(2+)</name>
        <dbReference type="ChEBI" id="CHEBI:29108"/>
    </ligand>
</feature>
<dbReference type="InterPro" id="IPR050819">
    <property type="entry name" value="Tripeptidyl-peptidase_I"/>
</dbReference>
<feature type="active site" description="Charge relay system" evidence="15">
    <location>
        <position position="513"/>
    </location>
</feature>
<evidence type="ECO:0000256" key="3">
    <source>
        <dbReference type="ARBA" id="ARBA00004239"/>
    </source>
</evidence>
<dbReference type="STRING" id="1081104.A0A168ET61"/>
<feature type="domain" description="Peptidase S53" evidence="16">
    <location>
        <begin position="204"/>
        <end position="595"/>
    </location>
</feature>
<dbReference type="Gene3D" id="3.40.50.200">
    <property type="entry name" value="Peptidase S8/S53 domain"/>
    <property type="match status" value="1"/>
</dbReference>
<keyword evidence="7 15" id="KW-0479">Metal-binding</keyword>
<comment type="cofactor">
    <cofactor evidence="15">
        <name>Ca(2+)</name>
        <dbReference type="ChEBI" id="CHEBI:29108"/>
    </cofactor>
    <text evidence="15">Binds 1 Ca(2+) ion per subunit.</text>
</comment>
<dbReference type="GO" id="GO:0005576">
    <property type="term" value="C:extracellular region"/>
    <property type="evidence" value="ECO:0007669"/>
    <property type="project" value="UniProtKB-SubCell"/>
</dbReference>
<evidence type="ECO:0000256" key="7">
    <source>
        <dbReference type="ARBA" id="ARBA00022723"/>
    </source>
</evidence>
<evidence type="ECO:0000256" key="1">
    <source>
        <dbReference type="ARBA" id="ARBA00001910"/>
    </source>
</evidence>
<name>A0A168ET61_CORFA</name>
<dbReference type="CDD" id="cd04056">
    <property type="entry name" value="Peptidases_S53"/>
    <property type="match status" value="1"/>
</dbReference>
<dbReference type="EMBL" id="AZHB01000001">
    <property type="protein sequence ID" value="OAA74186.1"/>
    <property type="molecule type" value="Genomic_DNA"/>
</dbReference>
<evidence type="ECO:0000256" key="14">
    <source>
        <dbReference type="ARBA" id="ARBA00023180"/>
    </source>
</evidence>
<comment type="catalytic activity">
    <reaction evidence="1">
        <text>Release of an N-terminal tripeptide from a polypeptide.</text>
        <dbReference type="EC" id="3.4.14.10"/>
    </reaction>
</comment>
<dbReference type="Pfam" id="PF00082">
    <property type="entry name" value="Peptidase_S8"/>
    <property type="match status" value="1"/>
</dbReference>
<evidence type="ECO:0000256" key="2">
    <source>
        <dbReference type="ARBA" id="ARBA00002451"/>
    </source>
</evidence>
<evidence type="ECO:0000256" key="6">
    <source>
        <dbReference type="ARBA" id="ARBA00022670"/>
    </source>
</evidence>
<feature type="binding site" evidence="15">
    <location>
        <position position="573"/>
    </location>
    <ligand>
        <name>Ca(2+)</name>
        <dbReference type="ChEBI" id="CHEBI:29108"/>
    </ligand>
</feature>
<dbReference type="PROSITE" id="PS51695">
    <property type="entry name" value="SEDOLISIN"/>
    <property type="match status" value="1"/>
</dbReference>
<keyword evidence="6 15" id="KW-0645">Protease</keyword>
<dbReference type="EC" id="3.4.14.10" evidence="4"/>
<evidence type="ECO:0000259" key="16">
    <source>
        <dbReference type="PROSITE" id="PS51695"/>
    </source>
</evidence>
<dbReference type="OrthoDB" id="409122at2759"/>
<dbReference type="Pfam" id="PF09286">
    <property type="entry name" value="Pro-kuma_activ"/>
    <property type="match status" value="1"/>
</dbReference>
<dbReference type="Proteomes" id="UP000076744">
    <property type="component" value="Unassembled WGS sequence"/>
</dbReference>
<dbReference type="RefSeq" id="XP_018709144.1">
    <property type="nucleotide sequence ID" value="XM_018844694.1"/>
</dbReference>
<keyword evidence="9 15" id="KW-0378">Hydrolase</keyword>
<dbReference type="InterPro" id="IPR023828">
    <property type="entry name" value="Peptidase_S8_Ser-AS"/>
</dbReference>
<dbReference type="GO" id="GO:0004252">
    <property type="term" value="F:serine-type endopeptidase activity"/>
    <property type="evidence" value="ECO:0007669"/>
    <property type="project" value="UniProtKB-UniRule"/>
</dbReference>
<sequence length="607" mass="66701">MDELKRRLFQGNFLFISLIIIELATVDHTAYTVRLVSDPRSEKYGQHLDRRQVSNLLKASDEATEIVETWLRANNITKFTKSTAGDWVRASVPIRQVEELLQCRYFEFENIRDGTILVRTTEWSLPEHVAPYIDVVQPTNAFFRPKPASRYGGPPPPDWEQEGRLPTYAELVEEDLLDRGHLDVPSLDELPTNPTVDDACNRLAVTPLCMRVLYGTLSYQPQSVATNRMDIVNFLGNNNNRSDIRLYLEKYRPDAAAAGAAESFETVLLAGAEDQQTPNTEEQFDRHMGLEGALDAEAILGIGHPTPLRAWSVGGRPPFKASANKQSNGNEPYMEWLGHVLELEDGELPRVVAVSYADEEQTVPEAYARRVCAAFAQLGARGVSVVVASGDEGAGPEGEGRCVSNDGEGRRRFMPAFPASCPWVTAVGATRHFDPVMAAFDGRSDFVTGGGFSEYFSRPAYQDAAVETYLETIGDLHSGLYNPGGRAIPDVSAQGYHYTIIYNGTAHLLDGTSGSAPTFAAIVALLNDALIAEGRPPLGFLNPWLYSARSGLRDVTHGAATGCNTTGFPAVEGWDAATGLGTPWFPELRDLALARSFRWDHPWYIAA</sequence>
<evidence type="ECO:0000256" key="8">
    <source>
        <dbReference type="ARBA" id="ARBA00022729"/>
    </source>
</evidence>
<dbReference type="GO" id="GO:0006508">
    <property type="term" value="P:proteolysis"/>
    <property type="evidence" value="ECO:0007669"/>
    <property type="project" value="UniProtKB-KW"/>
</dbReference>
<keyword evidence="13" id="KW-0865">Zymogen</keyword>
<dbReference type="GO" id="GO:0046872">
    <property type="term" value="F:metal ion binding"/>
    <property type="evidence" value="ECO:0007669"/>
    <property type="project" value="UniProtKB-UniRule"/>
</dbReference>
<proteinExistence type="predicted"/>
<evidence type="ECO:0000256" key="12">
    <source>
        <dbReference type="ARBA" id="ARBA00023026"/>
    </source>
</evidence>
<reference evidence="17 18" key="1">
    <citation type="journal article" date="2016" name="Genome Biol. Evol.">
        <title>Divergent and convergent evolution of fungal pathogenicity.</title>
        <authorList>
            <person name="Shang Y."/>
            <person name="Xiao G."/>
            <person name="Zheng P."/>
            <person name="Cen K."/>
            <person name="Zhan S."/>
            <person name="Wang C."/>
        </authorList>
    </citation>
    <scope>NUCLEOTIDE SEQUENCE [LARGE SCALE GENOMIC DNA]</scope>
    <source>
        <strain evidence="17 18">ARSEF 2679</strain>
    </source>
</reference>
<evidence type="ECO:0000313" key="18">
    <source>
        <dbReference type="Proteomes" id="UP000076744"/>
    </source>
</evidence>
<dbReference type="PANTHER" id="PTHR14218">
    <property type="entry name" value="PROTEASE S8 TRIPEPTIDYL PEPTIDASE I CLN2"/>
    <property type="match status" value="1"/>
</dbReference>
<dbReference type="SUPFAM" id="SSF54897">
    <property type="entry name" value="Protease propeptides/inhibitors"/>
    <property type="match status" value="1"/>
</dbReference>
<comment type="caution">
    <text evidence="17">The sequence shown here is derived from an EMBL/GenBank/DDBJ whole genome shotgun (WGS) entry which is preliminary data.</text>
</comment>
<dbReference type="AlphaFoldDB" id="A0A168ET61"/>
<evidence type="ECO:0000256" key="10">
    <source>
        <dbReference type="ARBA" id="ARBA00022825"/>
    </source>
</evidence>
<dbReference type="GO" id="GO:0008240">
    <property type="term" value="F:tripeptidyl-peptidase activity"/>
    <property type="evidence" value="ECO:0007669"/>
    <property type="project" value="UniProtKB-EC"/>
</dbReference>
<keyword evidence="11 15" id="KW-0106">Calcium</keyword>
<dbReference type="GeneID" id="30017379"/>
<keyword evidence="5" id="KW-0964">Secreted</keyword>
<dbReference type="InterPro" id="IPR036852">
    <property type="entry name" value="Peptidase_S8/S53_dom_sf"/>
</dbReference>
<feature type="active site" description="Charge relay system" evidence="15">
    <location>
        <position position="295"/>
    </location>
</feature>
<protein>
    <recommendedName>
        <fullName evidence="4">tripeptidyl-peptidase II</fullName>
        <ecNumber evidence="4">3.4.14.10</ecNumber>
    </recommendedName>
</protein>
<comment type="subcellular location">
    <subcellularLocation>
        <location evidence="3">Secreted</location>
        <location evidence="3">Extracellular space</location>
    </subcellularLocation>
</comment>
<dbReference type="PROSITE" id="PS00138">
    <property type="entry name" value="SUBTILASE_SER"/>
    <property type="match status" value="1"/>
</dbReference>
<comment type="function">
    <text evidence="2">Secreted tripeptidyl-peptidase which degrades proteins at acidic pHs and is involved in virulence.</text>
</comment>
<dbReference type="InterPro" id="IPR030400">
    <property type="entry name" value="Sedolisin_dom"/>
</dbReference>
<evidence type="ECO:0000256" key="13">
    <source>
        <dbReference type="ARBA" id="ARBA00023145"/>
    </source>
</evidence>
<evidence type="ECO:0000256" key="9">
    <source>
        <dbReference type="ARBA" id="ARBA00022801"/>
    </source>
</evidence>
<keyword evidence="14" id="KW-0325">Glycoprotein</keyword>
<dbReference type="CDD" id="cd11377">
    <property type="entry name" value="Pro-peptidase_S53"/>
    <property type="match status" value="1"/>
</dbReference>
<dbReference type="FunFam" id="3.40.50.200:FF:000015">
    <property type="entry name" value="Tripeptidyl peptidase A"/>
    <property type="match status" value="1"/>
</dbReference>
<accession>A0A168ET61</accession>
<keyword evidence="18" id="KW-1185">Reference proteome</keyword>
<keyword evidence="10 15" id="KW-0720">Serine protease</keyword>